<gene>
    <name evidence="3" type="ORF">M0R45_030181</name>
</gene>
<keyword evidence="1" id="KW-0732">Signal</keyword>
<name>A0AAW1WCF8_RUBAR</name>
<dbReference type="SUPFAM" id="SSF81606">
    <property type="entry name" value="PP2C-like"/>
    <property type="match status" value="1"/>
</dbReference>
<evidence type="ECO:0000259" key="2">
    <source>
        <dbReference type="PROSITE" id="PS51746"/>
    </source>
</evidence>
<feature type="chain" id="PRO_5043957318" description="PPM-type phosphatase domain-containing protein" evidence="1">
    <location>
        <begin position="26"/>
        <end position="478"/>
    </location>
</feature>
<dbReference type="SMART" id="SM00332">
    <property type="entry name" value="PP2Cc"/>
    <property type="match status" value="1"/>
</dbReference>
<dbReference type="GO" id="GO:0004722">
    <property type="term" value="F:protein serine/threonine phosphatase activity"/>
    <property type="evidence" value="ECO:0007669"/>
    <property type="project" value="InterPro"/>
</dbReference>
<keyword evidence="4" id="KW-1185">Reference proteome</keyword>
<dbReference type="PROSITE" id="PS51746">
    <property type="entry name" value="PPM_2"/>
    <property type="match status" value="1"/>
</dbReference>
<dbReference type="Pfam" id="PF00481">
    <property type="entry name" value="PP2C"/>
    <property type="match status" value="2"/>
</dbReference>
<organism evidence="3 4">
    <name type="scientific">Rubus argutus</name>
    <name type="common">Southern blackberry</name>
    <dbReference type="NCBI Taxonomy" id="59490"/>
    <lineage>
        <taxon>Eukaryota</taxon>
        <taxon>Viridiplantae</taxon>
        <taxon>Streptophyta</taxon>
        <taxon>Embryophyta</taxon>
        <taxon>Tracheophyta</taxon>
        <taxon>Spermatophyta</taxon>
        <taxon>Magnoliopsida</taxon>
        <taxon>eudicotyledons</taxon>
        <taxon>Gunneridae</taxon>
        <taxon>Pentapetalae</taxon>
        <taxon>rosids</taxon>
        <taxon>fabids</taxon>
        <taxon>Rosales</taxon>
        <taxon>Rosaceae</taxon>
        <taxon>Rosoideae</taxon>
        <taxon>Rosoideae incertae sedis</taxon>
        <taxon>Rubus</taxon>
    </lineage>
</organism>
<reference evidence="3 4" key="1">
    <citation type="journal article" date="2023" name="G3 (Bethesda)">
        <title>A chromosome-length genome assembly and annotation of blackberry (Rubus argutus, cv. 'Hillquist').</title>
        <authorList>
            <person name="Bruna T."/>
            <person name="Aryal R."/>
            <person name="Dudchenko O."/>
            <person name="Sargent D.J."/>
            <person name="Mead D."/>
            <person name="Buti M."/>
            <person name="Cavallini A."/>
            <person name="Hytonen T."/>
            <person name="Andres J."/>
            <person name="Pham M."/>
            <person name="Weisz D."/>
            <person name="Mascagni F."/>
            <person name="Usai G."/>
            <person name="Natali L."/>
            <person name="Bassil N."/>
            <person name="Fernandez G.E."/>
            <person name="Lomsadze A."/>
            <person name="Armour M."/>
            <person name="Olukolu B."/>
            <person name="Poorten T."/>
            <person name="Britton C."/>
            <person name="Davik J."/>
            <person name="Ashrafi H."/>
            <person name="Aiden E.L."/>
            <person name="Borodovsky M."/>
            <person name="Worthington M."/>
        </authorList>
    </citation>
    <scope>NUCLEOTIDE SEQUENCE [LARGE SCALE GENOMIC DNA]</scope>
    <source>
        <strain evidence="3">PI 553951</strain>
    </source>
</reference>
<dbReference type="Proteomes" id="UP001457282">
    <property type="component" value="Unassembled WGS sequence"/>
</dbReference>
<accession>A0AAW1WCF8</accession>
<dbReference type="InterPro" id="IPR036457">
    <property type="entry name" value="PPM-type-like_dom_sf"/>
</dbReference>
<dbReference type="PANTHER" id="PTHR47992">
    <property type="entry name" value="PROTEIN PHOSPHATASE"/>
    <property type="match status" value="1"/>
</dbReference>
<dbReference type="InterPro" id="IPR015655">
    <property type="entry name" value="PP2C"/>
</dbReference>
<dbReference type="Gene3D" id="3.60.40.10">
    <property type="entry name" value="PPM-type phosphatase domain"/>
    <property type="match status" value="1"/>
</dbReference>
<feature type="signal peptide" evidence="1">
    <location>
        <begin position="1"/>
        <end position="25"/>
    </location>
</feature>
<dbReference type="AlphaFoldDB" id="A0AAW1WCF8"/>
<sequence>MEGSFGVRLIILGLILALITTTTTCSYGESSSSTCLTLYKQGGAPAVFKSPKCPRWRHSGYLGRCQTAVLRGRRKSLEDRTLCALDLRIPFPGELGIKEVKVGVVAVFDGHNGAEASDMASKFLLEYFVLHTYFLLDSSYSAASNEGSGRVKLQTGKEVYTMDHKLDIARLKPSMLQANFYDSLHFEILKEALLRAIHDIDAKFSMEAYRKNLVSGSTASIVLLADGHFLVANIGDSKAFLCSEKLQSPAEAKAAYLRYRQERRNGDISSSPLRNYKKSFELASSSSSSSGLVHFSVKELTRDHHPDRDDEKLRVETAGGYVELGGVPRVNGQLAISRSIGDIFFKSFGVISTPELTDWQPLTVNDTYLVVASDGVFEKQSLQDVCDLLWESQRYDNGRSEFSSSPCSYSLADCIVNTALQKGSMDNVAAVVVPLISTGFFGSLLKERSVPERNRNCAALRLQNSTNECSAIDFNYEL</sequence>
<evidence type="ECO:0000313" key="4">
    <source>
        <dbReference type="Proteomes" id="UP001457282"/>
    </source>
</evidence>
<evidence type="ECO:0000313" key="3">
    <source>
        <dbReference type="EMBL" id="KAK9921679.1"/>
    </source>
</evidence>
<evidence type="ECO:0000256" key="1">
    <source>
        <dbReference type="SAM" id="SignalP"/>
    </source>
</evidence>
<comment type="caution">
    <text evidence="3">The sequence shown here is derived from an EMBL/GenBank/DDBJ whole genome shotgun (WGS) entry which is preliminary data.</text>
</comment>
<proteinExistence type="predicted"/>
<dbReference type="InterPro" id="IPR001932">
    <property type="entry name" value="PPM-type_phosphatase-like_dom"/>
</dbReference>
<dbReference type="EMBL" id="JBEDUW010000006">
    <property type="protein sequence ID" value="KAK9921679.1"/>
    <property type="molecule type" value="Genomic_DNA"/>
</dbReference>
<feature type="domain" description="PPM-type phosphatase" evidence="2">
    <location>
        <begin position="64"/>
        <end position="435"/>
    </location>
</feature>
<protein>
    <recommendedName>
        <fullName evidence="2">PPM-type phosphatase domain-containing protein</fullName>
    </recommendedName>
</protein>
<dbReference type="CDD" id="cd00143">
    <property type="entry name" value="PP2Cc"/>
    <property type="match status" value="1"/>
</dbReference>